<dbReference type="Gene3D" id="1.10.510.10">
    <property type="entry name" value="Transferase(Phosphotransferase) domain 1"/>
    <property type="match status" value="1"/>
</dbReference>
<dbReference type="SMART" id="SM00220">
    <property type="entry name" value="S_TKc"/>
    <property type="match status" value="1"/>
</dbReference>
<dbReference type="Pfam" id="PF00069">
    <property type="entry name" value="Pkinase"/>
    <property type="match status" value="1"/>
</dbReference>
<sequence>MKTLPPGQLAEAELLHHRTCAAGNGSHVLPIHRRIHITDDDSLIGVLLDLAVTDLADYIDRGGFGFDSNALKAAFLHLLDAVSRCHARGIYHRDIKPANILRSPAGDLLLADFGMCTPNARSTSDCGTTFYMTPEMLREEEYACAQSDTWALGVTFLNMLSSSCDFPWGIASPEDPEFAQFLATPHEYLARTYPISTALTALLVRVFHPVPAERPSLQQMKQDIEQMETLMFQLPDAASTGSSSIAETPEDQCFDDYPWEAPTSSVLTSNASAGCTCPVEPQADKAKSPVASNAKSSTASAASFCIPAADDPAVLALPLSSQARLARLRARGPPPKQLYSWRRYPPLSELPEPEVELGFLERIWEGIGRALMGEEDWQEELGFGPQRVSGAAVLRRGMGLRVAEECEEPRGDDKSTIAHPASEVITEVVMRVADDRDTKGLDRDLSCLVFVVLSVPLCVECGPALWLARIATSRHRYDGSLSHRQLVDRIGADRNRSWSRVELRKVLKQDLDFKGEFAFGRAFPDAPNPCLTLDDVGLVGLPLSPEGAKAVIGQCVEAPFGKGERTVVDKHVRDTWEMVASKVKFRNPAWNAFVNRLVGEVCTALAVNVAASQPRAELYKLLVYEKGSHFLPHVDTEKANGMFASIIIVLPSEFTGGDVHTSHSGVHSTFNSSKGSLTQTTVLAWYTDVKHEVKPITGGYRFALSYNLMHTTTALRPALSSATGPMQKLRSIFQAWNADESASDRIYYLLDHDYSMANLSASALKGKDAHIIAVLDTLAKEIGFGLGLACMEMTETGSGDGDGGGYSYGRRRKWGYSYEEEDDDEDVDFVEDPERTASIECFVDPDGNPIEDDDLEADDSLHEELKSKGHYNQEYEGYMGNYAGTLERFYRSSILVIWPRWSTIGGGNADRRATGSFERLESCDSDAPTAEERSDFEYLCEVVRFMDDTQDDAIELLFDTAVRWCDAKLWSKAVVAVCGGVRLDAFGLEHLRAGYEAFGFGAIAETL</sequence>
<evidence type="ECO:0000259" key="1">
    <source>
        <dbReference type="PROSITE" id="PS50011"/>
    </source>
</evidence>
<feature type="domain" description="Protein kinase" evidence="1">
    <location>
        <begin position="1"/>
        <end position="230"/>
    </location>
</feature>
<dbReference type="Gene3D" id="2.60.120.620">
    <property type="entry name" value="q2cbj1_9rhob like domain"/>
    <property type="match status" value="1"/>
</dbReference>
<reference evidence="2" key="1">
    <citation type="submission" date="2014-09" db="EMBL/GenBank/DDBJ databases">
        <title>Genome sequence of the luminous mushroom Mycena chlorophos for searching fungal bioluminescence genes.</title>
        <authorList>
            <person name="Tanaka Y."/>
            <person name="Kasuga D."/>
            <person name="Oba Y."/>
            <person name="Hase S."/>
            <person name="Sato K."/>
            <person name="Oba Y."/>
            <person name="Sakakibara Y."/>
        </authorList>
    </citation>
    <scope>NUCLEOTIDE SEQUENCE</scope>
</reference>
<evidence type="ECO:0000313" key="2">
    <source>
        <dbReference type="EMBL" id="GAT51563.1"/>
    </source>
</evidence>
<dbReference type="PANTHER" id="PTHR33099">
    <property type="entry name" value="FE2OG DIOXYGENASE DOMAIN-CONTAINING PROTEIN"/>
    <property type="match status" value="1"/>
</dbReference>
<dbReference type="InterPro" id="IPR044862">
    <property type="entry name" value="Pro_4_hyd_alph_FE2OG_OXY"/>
</dbReference>
<dbReference type="Proteomes" id="UP000815677">
    <property type="component" value="Unassembled WGS sequence"/>
</dbReference>
<accession>A0ABQ0LKE7</accession>
<proteinExistence type="predicted"/>
<dbReference type="Pfam" id="PF13640">
    <property type="entry name" value="2OG-FeII_Oxy_3"/>
    <property type="match status" value="1"/>
</dbReference>
<evidence type="ECO:0000313" key="3">
    <source>
        <dbReference type="Proteomes" id="UP000815677"/>
    </source>
</evidence>
<dbReference type="InterPro" id="IPR000719">
    <property type="entry name" value="Prot_kinase_dom"/>
</dbReference>
<dbReference type="PANTHER" id="PTHR33099:SF7">
    <property type="entry name" value="MYND-TYPE DOMAIN-CONTAINING PROTEIN"/>
    <property type="match status" value="1"/>
</dbReference>
<dbReference type="InterPro" id="IPR011009">
    <property type="entry name" value="Kinase-like_dom_sf"/>
</dbReference>
<gene>
    <name evidence="2" type="ORF">MCHLO_08693</name>
</gene>
<name>A0ABQ0LKE7_MYCCL</name>
<keyword evidence="3" id="KW-1185">Reference proteome</keyword>
<organism evidence="2 3">
    <name type="scientific">Mycena chlorophos</name>
    <name type="common">Agaric fungus</name>
    <name type="synonym">Agaricus chlorophos</name>
    <dbReference type="NCBI Taxonomy" id="658473"/>
    <lineage>
        <taxon>Eukaryota</taxon>
        <taxon>Fungi</taxon>
        <taxon>Dikarya</taxon>
        <taxon>Basidiomycota</taxon>
        <taxon>Agaricomycotina</taxon>
        <taxon>Agaricomycetes</taxon>
        <taxon>Agaricomycetidae</taxon>
        <taxon>Agaricales</taxon>
        <taxon>Marasmiineae</taxon>
        <taxon>Mycenaceae</taxon>
        <taxon>Mycena</taxon>
    </lineage>
</organism>
<dbReference type="EMBL" id="DF847227">
    <property type="protein sequence ID" value="GAT51563.1"/>
    <property type="molecule type" value="Genomic_DNA"/>
</dbReference>
<dbReference type="PROSITE" id="PS50011">
    <property type="entry name" value="PROTEIN_KINASE_DOM"/>
    <property type="match status" value="1"/>
</dbReference>
<dbReference type="SUPFAM" id="SSF56112">
    <property type="entry name" value="Protein kinase-like (PK-like)"/>
    <property type="match status" value="1"/>
</dbReference>
<protein>
    <recommendedName>
        <fullName evidence="1">Protein kinase domain-containing protein</fullName>
    </recommendedName>
</protein>